<dbReference type="PANTHER" id="PTHR38790:SF4">
    <property type="entry name" value="2EXR DOMAIN-CONTAINING PROTEIN"/>
    <property type="match status" value="1"/>
</dbReference>
<organism evidence="2 3">
    <name type="scientific">Ophiobolus disseminans</name>
    <dbReference type="NCBI Taxonomy" id="1469910"/>
    <lineage>
        <taxon>Eukaryota</taxon>
        <taxon>Fungi</taxon>
        <taxon>Dikarya</taxon>
        <taxon>Ascomycota</taxon>
        <taxon>Pezizomycotina</taxon>
        <taxon>Dothideomycetes</taxon>
        <taxon>Pleosporomycetidae</taxon>
        <taxon>Pleosporales</taxon>
        <taxon>Pleosporineae</taxon>
        <taxon>Phaeosphaeriaceae</taxon>
        <taxon>Ophiobolus</taxon>
    </lineage>
</organism>
<dbReference type="Proteomes" id="UP000799424">
    <property type="component" value="Unassembled WGS sequence"/>
</dbReference>
<accession>A0A6A7AKZ3</accession>
<dbReference type="InterPro" id="IPR056632">
    <property type="entry name" value="DUF7730"/>
</dbReference>
<protein>
    <recommendedName>
        <fullName evidence="1">DUF7730 domain-containing protein</fullName>
    </recommendedName>
</protein>
<dbReference type="EMBL" id="MU006216">
    <property type="protein sequence ID" value="KAF2833368.1"/>
    <property type="molecule type" value="Genomic_DNA"/>
</dbReference>
<dbReference type="PANTHER" id="PTHR38790">
    <property type="entry name" value="2EXR DOMAIN-CONTAINING PROTEIN-RELATED"/>
    <property type="match status" value="1"/>
</dbReference>
<gene>
    <name evidence="2" type="ORF">CC86DRAFT_399994</name>
</gene>
<dbReference type="Pfam" id="PF24864">
    <property type="entry name" value="DUF7730"/>
    <property type="match status" value="1"/>
</dbReference>
<keyword evidence="3" id="KW-1185">Reference proteome</keyword>
<sequence>MAIDTNPPPQFANAYQHNATQSPLLRLPAELRDQISHLALGGLWITVTIDRYTLRSIAQPLPSPLVIPGTKDQLNNANYKSAQSERTHLLALPLTCRQLYFETQSLLYSSNVLHFPLSNDFERFIEAHFEAPVKMIMPPLPWTEDVMHGWARLFTSVFPELKCVYLDGPAWRMHGGSSAYAVECHPEDVEKQLGSKVVVLERQADGLKKHECDITCTSRTSLH</sequence>
<evidence type="ECO:0000259" key="1">
    <source>
        <dbReference type="Pfam" id="PF24864"/>
    </source>
</evidence>
<name>A0A6A7AKZ3_9PLEO</name>
<dbReference type="AlphaFoldDB" id="A0A6A7AKZ3"/>
<reference evidence="2" key="1">
    <citation type="journal article" date="2020" name="Stud. Mycol.">
        <title>101 Dothideomycetes genomes: a test case for predicting lifestyles and emergence of pathogens.</title>
        <authorList>
            <person name="Haridas S."/>
            <person name="Albert R."/>
            <person name="Binder M."/>
            <person name="Bloem J."/>
            <person name="Labutti K."/>
            <person name="Salamov A."/>
            <person name="Andreopoulos B."/>
            <person name="Baker S."/>
            <person name="Barry K."/>
            <person name="Bills G."/>
            <person name="Bluhm B."/>
            <person name="Cannon C."/>
            <person name="Castanera R."/>
            <person name="Culley D."/>
            <person name="Daum C."/>
            <person name="Ezra D."/>
            <person name="Gonzalez J."/>
            <person name="Henrissat B."/>
            <person name="Kuo A."/>
            <person name="Liang C."/>
            <person name="Lipzen A."/>
            <person name="Lutzoni F."/>
            <person name="Magnuson J."/>
            <person name="Mondo S."/>
            <person name="Nolan M."/>
            <person name="Ohm R."/>
            <person name="Pangilinan J."/>
            <person name="Park H.-J."/>
            <person name="Ramirez L."/>
            <person name="Alfaro M."/>
            <person name="Sun H."/>
            <person name="Tritt A."/>
            <person name="Yoshinaga Y."/>
            <person name="Zwiers L.-H."/>
            <person name="Turgeon B."/>
            <person name="Goodwin S."/>
            <person name="Spatafora J."/>
            <person name="Crous P."/>
            <person name="Grigoriev I."/>
        </authorList>
    </citation>
    <scope>NUCLEOTIDE SEQUENCE</scope>
    <source>
        <strain evidence="2">CBS 113818</strain>
    </source>
</reference>
<evidence type="ECO:0000313" key="2">
    <source>
        <dbReference type="EMBL" id="KAF2833368.1"/>
    </source>
</evidence>
<dbReference type="OrthoDB" id="5413827at2759"/>
<feature type="domain" description="DUF7730" evidence="1">
    <location>
        <begin position="18"/>
        <end position="118"/>
    </location>
</feature>
<evidence type="ECO:0000313" key="3">
    <source>
        <dbReference type="Proteomes" id="UP000799424"/>
    </source>
</evidence>
<proteinExistence type="predicted"/>